<proteinExistence type="inferred from homology"/>
<evidence type="ECO:0000259" key="6">
    <source>
        <dbReference type="PROSITE" id="PS50404"/>
    </source>
</evidence>
<comment type="catalytic activity">
    <reaction evidence="3">
        <text>RX + glutathione = an S-substituted glutathione + a halide anion + H(+)</text>
        <dbReference type="Rhea" id="RHEA:16437"/>
        <dbReference type="ChEBI" id="CHEBI:15378"/>
        <dbReference type="ChEBI" id="CHEBI:16042"/>
        <dbReference type="ChEBI" id="CHEBI:17792"/>
        <dbReference type="ChEBI" id="CHEBI:57925"/>
        <dbReference type="ChEBI" id="CHEBI:90779"/>
        <dbReference type="EC" id="2.5.1.18"/>
    </reaction>
</comment>
<evidence type="ECO:0000256" key="3">
    <source>
        <dbReference type="ARBA" id="ARBA00047960"/>
    </source>
</evidence>
<dbReference type="InterPro" id="IPR040079">
    <property type="entry name" value="Glutathione_S-Trfase"/>
</dbReference>
<dbReference type="Pfam" id="PF13410">
    <property type="entry name" value="GST_C_2"/>
    <property type="match status" value="1"/>
</dbReference>
<dbReference type="Gene3D" id="3.40.30.10">
    <property type="entry name" value="Glutaredoxin"/>
    <property type="match status" value="1"/>
</dbReference>
<keyword evidence="8" id="KW-1185">Reference proteome</keyword>
<name>A0A8X7WDP2_BRACI</name>
<accession>A0A8X7WDP2</accession>
<dbReference type="SFLD" id="SFLDS00019">
    <property type="entry name" value="Glutathione_Transferase_(cytos"/>
    <property type="match status" value="1"/>
</dbReference>
<evidence type="ECO:0000256" key="2">
    <source>
        <dbReference type="ARBA" id="ARBA00022575"/>
    </source>
</evidence>
<keyword evidence="2" id="KW-0216">Detoxification</keyword>
<dbReference type="Gene3D" id="1.20.1050.10">
    <property type="match status" value="1"/>
</dbReference>
<protein>
    <recommendedName>
        <fullName evidence="1">glutathione transferase</fullName>
        <ecNumber evidence="1">2.5.1.18</ecNumber>
    </recommendedName>
</protein>
<dbReference type="FunFam" id="3.40.30.10:FF:000091">
    <property type="entry name" value="Glutathione S-transferase L2, chloroplastic"/>
    <property type="match status" value="1"/>
</dbReference>
<gene>
    <name evidence="7" type="ORF">Bca52824_000133</name>
</gene>
<dbReference type="InterPro" id="IPR044629">
    <property type="entry name" value="GSTL1/2/3"/>
</dbReference>
<dbReference type="SUPFAM" id="SSF47616">
    <property type="entry name" value="GST C-terminal domain-like"/>
    <property type="match status" value="1"/>
</dbReference>
<dbReference type="InterPro" id="IPR036282">
    <property type="entry name" value="Glutathione-S-Trfase_C_sf"/>
</dbReference>
<dbReference type="InterPro" id="IPR004045">
    <property type="entry name" value="Glutathione_S-Trfase_N"/>
</dbReference>
<organism evidence="7 8">
    <name type="scientific">Brassica carinata</name>
    <name type="common">Ethiopian mustard</name>
    <name type="synonym">Abyssinian cabbage</name>
    <dbReference type="NCBI Taxonomy" id="52824"/>
    <lineage>
        <taxon>Eukaryota</taxon>
        <taxon>Viridiplantae</taxon>
        <taxon>Streptophyta</taxon>
        <taxon>Embryophyta</taxon>
        <taxon>Tracheophyta</taxon>
        <taxon>Spermatophyta</taxon>
        <taxon>Magnoliopsida</taxon>
        <taxon>eudicotyledons</taxon>
        <taxon>Gunneridae</taxon>
        <taxon>Pentapetalae</taxon>
        <taxon>rosids</taxon>
        <taxon>malvids</taxon>
        <taxon>Brassicales</taxon>
        <taxon>Brassicaceae</taxon>
        <taxon>Brassiceae</taxon>
        <taxon>Brassica</taxon>
    </lineage>
</organism>
<dbReference type="PROSITE" id="PS50404">
    <property type="entry name" value="GST_NTER"/>
    <property type="match status" value="1"/>
</dbReference>
<sequence>MSAGVRVSVCSSYPSLALSSRDVSLPSSSLYFGRNRSNFDIDLKLRTKPVLAVISSSSRVPVLDSSSEPPQVFDGSTRLYISYTCPFAQRAWIARNYKGLQDKIELVPFDLKNRPAWYKEKVYPANKVPALEHNNRVIGESLDLIKYIDTNFEGPSLAPNSAEKEAFADELISYTDSFSKAVRSTLSGSDSDAADAAFDYIEQALSKFKQGPFFLDQFSLVDVAYIPFIERYHLIFKDVMNVDITSGRPNLALWIEEMNTIEAYTETRQDPQELVERHKKRAQAEAQSLSR</sequence>
<dbReference type="OrthoDB" id="4951845at2759"/>
<dbReference type="AlphaFoldDB" id="A0A8X7WDP2"/>
<dbReference type="GO" id="GO:0009636">
    <property type="term" value="P:response to toxic substance"/>
    <property type="evidence" value="ECO:0007669"/>
    <property type="project" value="UniProtKB-KW"/>
</dbReference>
<evidence type="ECO:0000313" key="8">
    <source>
        <dbReference type="Proteomes" id="UP000886595"/>
    </source>
</evidence>
<dbReference type="GO" id="GO:0004364">
    <property type="term" value="F:glutathione transferase activity"/>
    <property type="evidence" value="ECO:0007669"/>
    <property type="project" value="UniProtKB-EC"/>
</dbReference>
<feature type="domain" description="GST N-terminal" evidence="6">
    <location>
        <begin position="75"/>
        <end position="156"/>
    </location>
</feature>
<evidence type="ECO:0000256" key="1">
    <source>
        <dbReference type="ARBA" id="ARBA00012452"/>
    </source>
</evidence>
<dbReference type="Pfam" id="PF13417">
    <property type="entry name" value="GST_N_3"/>
    <property type="match status" value="1"/>
</dbReference>
<comment type="similarity">
    <text evidence="4">Belongs to the GST superfamily. Lambda family.</text>
</comment>
<dbReference type="PANTHER" id="PTHR44328:SF11">
    <property type="entry name" value="GLUTATHIONE S-TRANSFERASE L2, CHLOROPLASTIC"/>
    <property type="match status" value="1"/>
</dbReference>
<dbReference type="FunFam" id="1.20.1050.10:FF:000041">
    <property type="entry name" value="Lambda class glutathione S-transferase"/>
    <property type="match status" value="1"/>
</dbReference>
<dbReference type="Proteomes" id="UP000886595">
    <property type="component" value="Unassembled WGS sequence"/>
</dbReference>
<feature type="region of interest" description="Disordered" evidence="5">
    <location>
        <begin position="269"/>
        <end position="291"/>
    </location>
</feature>
<reference evidence="7 8" key="1">
    <citation type="submission" date="2020-02" db="EMBL/GenBank/DDBJ databases">
        <authorList>
            <person name="Ma Q."/>
            <person name="Huang Y."/>
            <person name="Song X."/>
            <person name="Pei D."/>
        </authorList>
    </citation>
    <scope>NUCLEOTIDE SEQUENCE [LARGE SCALE GENOMIC DNA]</scope>
    <source>
        <strain evidence="7">Sxm20200214</strain>
        <tissue evidence="7">Leaf</tissue>
    </source>
</reference>
<evidence type="ECO:0000256" key="4">
    <source>
        <dbReference type="ARBA" id="ARBA00060732"/>
    </source>
</evidence>
<evidence type="ECO:0000313" key="7">
    <source>
        <dbReference type="EMBL" id="KAG2328953.1"/>
    </source>
</evidence>
<dbReference type="SUPFAM" id="SSF52833">
    <property type="entry name" value="Thioredoxin-like"/>
    <property type="match status" value="1"/>
</dbReference>
<comment type="caution">
    <text evidence="7">The sequence shown here is derived from an EMBL/GenBank/DDBJ whole genome shotgun (WGS) entry which is preliminary data.</text>
</comment>
<dbReference type="PANTHER" id="PTHR44328">
    <property type="entry name" value="GLUTATHIONE S-TRANSFERASE L1"/>
    <property type="match status" value="1"/>
</dbReference>
<dbReference type="EC" id="2.5.1.18" evidence="1"/>
<evidence type="ECO:0000256" key="5">
    <source>
        <dbReference type="SAM" id="MobiDB-lite"/>
    </source>
</evidence>
<dbReference type="InterPro" id="IPR036249">
    <property type="entry name" value="Thioredoxin-like_sf"/>
</dbReference>
<dbReference type="SFLD" id="SFLDG00358">
    <property type="entry name" value="Main_(cytGST)"/>
    <property type="match status" value="1"/>
</dbReference>
<dbReference type="EMBL" id="JAAMPC010000001">
    <property type="protein sequence ID" value="KAG2328953.1"/>
    <property type="molecule type" value="Genomic_DNA"/>
</dbReference>